<dbReference type="AlphaFoldDB" id="A0A1I4QPD9"/>
<dbReference type="PANTHER" id="PTHR35849:SF1">
    <property type="entry name" value="INTERMEMBRANE PHOSPHOLIPID TRANSPORT SYSTEM BINDING PROTEIN MLAB"/>
    <property type="match status" value="1"/>
</dbReference>
<sequence>MQNGLSGDLIDMRVSSSGTLSIEIRGRLTRYEVPRIYRRLKKELNSRAIAGVELNLFNVSTVDTAGVALFVALCREAKKRGISFKLKNPSEHAVRVIKLARLENLLLENRTGEG</sequence>
<dbReference type="InterPro" id="IPR036513">
    <property type="entry name" value="STAS_dom_sf"/>
</dbReference>
<feature type="domain" description="STAS" evidence="1">
    <location>
        <begin position="18"/>
        <end position="114"/>
    </location>
</feature>
<dbReference type="RefSeq" id="WP_093392694.1">
    <property type="nucleotide sequence ID" value="NZ_FOUU01000001.1"/>
</dbReference>
<dbReference type="Pfam" id="PF01740">
    <property type="entry name" value="STAS"/>
    <property type="match status" value="1"/>
</dbReference>
<reference evidence="2 3" key="1">
    <citation type="submission" date="2016-10" db="EMBL/GenBank/DDBJ databases">
        <authorList>
            <person name="de Groot N.N."/>
        </authorList>
    </citation>
    <scope>NUCLEOTIDE SEQUENCE [LARGE SCALE GENOMIC DNA]</scope>
    <source>
        <strain evidence="2 3">DSM 9990</strain>
    </source>
</reference>
<dbReference type="PROSITE" id="PS50801">
    <property type="entry name" value="STAS"/>
    <property type="match status" value="1"/>
</dbReference>
<dbReference type="PANTHER" id="PTHR35849">
    <property type="entry name" value="BLR2341 PROTEIN"/>
    <property type="match status" value="1"/>
</dbReference>
<dbReference type="STRING" id="39841.SAMN05660836_00152"/>
<name>A0A1I4QPD9_9BACT</name>
<evidence type="ECO:0000259" key="1">
    <source>
        <dbReference type="PROSITE" id="PS50801"/>
    </source>
</evidence>
<dbReference type="Proteomes" id="UP000199611">
    <property type="component" value="Unassembled WGS sequence"/>
</dbReference>
<evidence type="ECO:0000313" key="3">
    <source>
        <dbReference type="Proteomes" id="UP000199611"/>
    </source>
</evidence>
<gene>
    <name evidence="2" type="ORF">SAMN05660836_00152</name>
</gene>
<dbReference type="Gene3D" id="3.30.750.24">
    <property type="entry name" value="STAS domain"/>
    <property type="match status" value="1"/>
</dbReference>
<dbReference type="CDD" id="cd07043">
    <property type="entry name" value="STAS_anti-anti-sigma_factors"/>
    <property type="match status" value="1"/>
</dbReference>
<organism evidence="2 3">
    <name type="scientific">Thermodesulforhabdus norvegica</name>
    <dbReference type="NCBI Taxonomy" id="39841"/>
    <lineage>
        <taxon>Bacteria</taxon>
        <taxon>Pseudomonadati</taxon>
        <taxon>Thermodesulfobacteriota</taxon>
        <taxon>Syntrophobacteria</taxon>
        <taxon>Syntrophobacterales</taxon>
        <taxon>Thermodesulforhabdaceae</taxon>
        <taxon>Thermodesulforhabdus</taxon>
    </lineage>
</organism>
<dbReference type="SUPFAM" id="SSF52091">
    <property type="entry name" value="SpoIIaa-like"/>
    <property type="match status" value="1"/>
</dbReference>
<proteinExistence type="predicted"/>
<dbReference type="InterPro" id="IPR052746">
    <property type="entry name" value="MlaB_ABC_Transporter"/>
</dbReference>
<protein>
    <submittedName>
        <fullName evidence="2">STAS domain-containing protein</fullName>
    </submittedName>
</protein>
<dbReference type="OrthoDB" id="8527158at2"/>
<dbReference type="EMBL" id="FOUU01000001">
    <property type="protein sequence ID" value="SFM41968.1"/>
    <property type="molecule type" value="Genomic_DNA"/>
</dbReference>
<evidence type="ECO:0000313" key="2">
    <source>
        <dbReference type="EMBL" id="SFM41968.1"/>
    </source>
</evidence>
<keyword evidence="3" id="KW-1185">Reference proteome</keyword>
<accession>A0A1I4QPD9</accession>
<dbReference type="InterPro" id="IPR002645">
    <property type="entry name" value="STAS_dom"/>
</dbReference>